<evidence type="ECO:0000256" key="1">
    <source>
        <dbReference type="SAM" id="Phobius"/>
    </source>
</evidence>
<dbReference type="HOGENOM" id="CLU_2838079_0_0_1"/>
<dbReference type="OrthoDB" id="439943at2759"/>
<protein>
    <submittedName>
        <fullName evidence="2">Uncharacterized protein</fullName>
    </submittedName>
</protein>
<keyword evidence="1" id="KW-0812">Transmembrane</keyword>
<gene>
    <name evidence="2" type="ORF">FOMPIDRAFT_93752</name>
</gene>
<reference evidence="2 3" key="1">
    <citation type="journal article" date="2012" name="Science">
        <title>The Paleozoic origin of enzymatic lignin decomposition reconstructed from 31 fungal genomes.</title>
        <authorList>
            <person name="Floudas D."/>
            <person name="Binder M."/>
            <person name="Riley R."/>
            <person name="Barry K."/>
            <person name="Blanchette R.A."/>
            <person name="Henrissat B."/>
            <person name="Martinez A.T."/>
            <person name="Otillar R."/>
            <person name="Spatafora J.W."/>
            <person name="Yadav J.S."/>
            <person name="Aerts A."/>
            <person name="Benoit I."/>
            <person name="Boyd A."/>
            <person name="Carlson A."/>
            <person name="Copeland A."/>
            <person name="Coutinho P.M."/>
            <person name="de Vries R.P."/>
            <person name="Ferreira P."/>
            <person name="Findley K."/>
            <person name="Foster B."/>
            <person name="Gaskell J."/>
            <person name="Glotzer D."/>
            <person name="Gorecki P."/>
            <person name="Heitman J."/>
            <person name="Hesse C."/>
            <person name="Hori C."/>
            <person name="Igarashi K."/>
            <person name="Jurgens J.A."/>
            <person name="Kallen N."/>
            <person name="Kersten P."/>
            <person name="Kohler A."/>
            <person name="Kuees U."/>
            <person name="Kumar T.K.A."/>
            <person name="Kuo A."/>
            <person name="LaButti K."/>
            <person name="Larrondo L.F."/>
            <person name="Lindquist E."/>
            <person name="Ling A."/>
            <person name="Lombard V."/>
            <person name="Lucas S."/>
            <person name="Lundell T."/>
            <person name="Martin R."/>
            <person name="McLaughlin D.J."/>
            <person name="Morgenstern I."/>
            <person name="Morin E."/>
            <person name="Murat C."/>
            <person name="Nagy L.G."/>
            <person name="Nolan M."/>
            <person name="Ohm R.A."/>
            <person name="Patyshakuliyeva A."/>
            <person name="Rokas A."/>
            <person name="Ruiz-Duenas F.J."/>
            <person name="Sabat G."/>
            <person name="Salamov A."/>
            <person name="Samejima M."/>
            <person name="Schmutz J."/>
            <person name="Slot J.C."/>
            <person name="St John F."/>
            <person name="Stenlid J."/>
            <person name="Sun H."/>
            <person name="Sun S."/>
            <person name="Syed K."/>
            <person name="Tsang A."/>
            <person name="Wiebenga A."/>
            <person name="Young D."/>
            <person name="Pisabarro A."/>
            <person name="Eastwood D.C."/>
            <person name="Martin F."/>
            <person name="Cullen D."/>
            <person name="Grigoriev I.V."/>
            <person name="Hibbett D.S."/>
        </authorList>
    </citation>
    <scope>NUCLEOTIDE SEQUENCE</scope>
    <source>
        <strain evidence="3">FP-58527</strain>
    </source>
</reference>
<dbReference type="STRING" id="743788.S8F6C8"/>
<keyword evidence="1" id="KW-1133">Transmembrane helix</keyword>
<keyword evidence="1" id="KW-0472">Membrane</keyword>
<evidence type="ECO:0000313" key="2">
    <source>
        <dbReference type="EMBL" id="EPS94469.1"/>
    </source>
</evidence>
<accession>S8F6C8</accession>
<evidence type="ECO:0000313" key="3">
    <source>
        <dbReference type="Proteomes" id="UP000015241"/>
    </source>
</evidence>
<name>S8F6C8_FOMSC</name>
<dbReference type="Proteomes" id="UP000015241">
    <property type="component" value="Unassembled WGS sequence"/>
</dbReference>
<sequence length="66" mass="7361">MMQIRLSPTVRYALLVFFILIGIHSILSFTHEPYGRATSISQLTGGFSWSSNAAPPSVPDQYYNPD</sequence>
<keyword evidence="3" id="KW-1185">Reference proteome</keyword>
<dbReference type="InParanoid" id="S8F6C8"/>
<feature type="non-terminal residue" evidence="2">
    <location>
        <position position="66"/>
    </location>
</feature>
<dbReference type="AlphaFoldDB" id="S8F6C8"/>
<proteinExistence type="predicted"/>
<feature type="transmembrane region" description="Helical" evidence="1">
    <location>
        <begin position="12"/>
        <end position="30"/>
    </location>
</feature>
<dbReference type="EMBL" id="KE504232">
    <property type="protein sequence ID" value="EPS94469.1"/>
    <property type="molecule type" value="Genomic_DNA"/>
</dbReference>
<organism evidence="2 3">
    <name type="scientific">Fomitopsis schrenkii</name>
    <name type="common">Brown rot fungus</name>
    <dbReference type="NCBI Taxonomy" id="2126942"/>
    <lineage>
        <taxon>Eukaryota</taxon>
        <taxon>Fungi</taxon>
        <taxon>Dikarya</taxon>
        <taxon>Basidiomycota</taxon>
        <taxon>Agaricomycotina</taxon>
        <taxon>Agaricomycetes</taxon>
        <taxon>Polyporales</taxon>
        <taxon>Fomitopsis</taxon>
    </lineage>
</organism>